<evidence type="ECO:0000313" key="2">
    <source>
        <dbReference type="Proteomes" id="UP000828390"/>
    </source>
</evidence>
<dbReference type="EMBL" id="JAIWYP010000002">
    <property type="protein sequence ID" value="KAH3860140.1"/>
    <property type="molecule type" value="Genomic_DNA"/>
</dbReference>
<accession>A0A9D4LLC6</accession>
<comment type="caution">
    <text evidence="1">The sequence shown here is derived from an EMBL/GenBank/DDBJ whole genome shotgun (WGS) entry which is preliminary data.</text>
</comment>
<name>A0A9D4LLC6_DREPO</name>
<organism evidence="1 2">
    <name type="scientific">Dreissena polymorpha</name>
    <name type="common">Zebra mussel</name>
    <name type="synonym">Mytilus polymorpha</name>
    <dbReference type="NCBI Taxonomy" id="45954"/>
    <lineage>
        <taxon>Eukaryota</taxon>
        <taxon>Metazoa</taxon>
        <taxon>Spiralia</taxon>
        <taxon>Lophotrochozoa</taxon>
        <taxon>Mollusca</taxon>
        <taxon>Bivalvia</taxon>
        <taxon>Autobranchia</taxon>
        <taxon>Heteroconchia</taxon>
        <taxon>Euheterodonta</taxon>
        <taxon>Imparidentia</taxon>
        <taxon>Neoheterodontei</taxon>
        <taxon>Myida</taxon>
        <taxon>Dreissenoidea</taxon>
        <taxon>Dreissenidae</taxon>
        <taxon>Dreissena</taxon>
    </lineage>
</organism>
<dbReference type="Proteomes" id="UP000828390">
    <property type="component" value="Unassembled WGS sequence"/>
</dbReference>
<reference evidence="1" key="1">
    <citation type="journal article" date="2019" name="bioRxiv">
        <title>The Genome of the Zebra Mussel, Dreissena polymorpha: A Resource for Invasive Species Research.</title>
        <authorList>
            <person name="McCartney M.A."/>
            <person name="Auch B."/>
            <person name="Kono T."/>
            <person name="Mallez S."/>
            <person name="Zhang Y."/>
            <person name="Obille A."/>
            <person name="Becker A."/>
            <person name="Abrahante J.E."/>
            <person name="Garbe J."/>
            <person name="Badalamenti J.P."/>
            <person name="Herman A."/>
            <person name="Mangelson H."/>
            <person name="Liachko I."/>
            <person name="Sullivan S."/>
            <person name="Sone E.D."/>
            <person name="Koren S."/>
            <person name="Silverstein K.A.T."/>
            <person name="Beckman K.B."/>
            <person name="Gohl D.M."/>
        </authorList>
    </citation>
    <scope>NUCLEOTIDE SEQUENCE</scope>
    <source>
        <strain evidence="1">Duluth1</strain>
        <tissue evidence="1">Whole animal</tissue>
    </source>
</reference>
<protein>
    <submittedName>
        <fullName evidence="1">Uncharacterized protein</fullName>
    </submittedName>
</protein>
<dbReference type="AlphaFoldDB" id="A0A9D4LLC6"/>
<keyword evidence="2" id="KW-1185">Reference proteome</keyword>
<proteinExistence type="predicted"/>
<gene>
    <name evidence="1" type="ORF">DPMN_023031</name>
</gene>
<reference evidence="1" key="2">
    <citation type="submission" date="2020-11" db="EMBL/GenBank/DDBJ databases">
        <authorList>
            <person name="McCartney M.A."/>
            <person name="Auch B."/>
            <person name="Kono T."/>
            <person name="Mallez S."/>
            <person name="Becker A."/>
            <person name="Gohl D.M."/>
            <person name="Silverstein K.A.T."/>
            <person name="Koren S."/>
            <person name="Bechman K.B."/>
            <person name="Herman A."/>
            <person name="Abrahante J.E."/>
            <person name="Garbe J."/>
        </authorList>
    </citation>
    <scope>NUCLEOTIDE SEQUENCE</scope>
    <source>
        <strain evidence="1">Duluth1</strain>
        <tissue evidence="1">Whole animal</tissue>
    </source>
</reference>
<sequence>MCNSQLTQCIQANNIIYHKISDPCDLVLDGTCPVHCDELPGNKNGTSCTWCDCKGTKHCAFMRLYRCISHTTIQYYKLY</sequence>
<evidence type="ECO:0000313" key="1">
    <source>
        <dbReference type="EMBL" id="KAH3860140.1"/>
    </source>
</evidence>